<proteinExistence type="predicted"/>
<name>A0AB39HXB0_9BACI</name>
<gene>
    <name evidence="2" type="ORF">AB4Y30_08510</name>
</gene>
<feature type="compositionally biased region" description="Acidic residues" evidence="1">
    <location>
        <begin position="29"/>
        <end position="47"/>
    </location>
</feature>
<dbReference type="EMBL" id="CP162599">
    <property type="protein sequence ID" value="XDK34378.1"/>
    <property type="molecule type" value="Genomic_DNA"/>
</dbReference>
<protein>
    <recommendedName>
        <fullName evidence="3">Lipoprotein</fullName>
    </recommendedName>
</protein>
<feature type="compositionally biased region" description="Polar residues" evidence="1">
    <location>
        <begin position="48"/>
        <end position="57"/>
    </location>
</feature>
<accession>A0AB39HXB0</accession>
<dbReference type="PROSITE" id="PS51257">
    <property type="entry name" value="PROKAR_LIPOPROTEIN"/>
    <property type="match status" value="1"/>
</dbReference>
<reference evidence="2" key="1">
    <citation type="submission" date="2024-07" db="EMBL/GenBank/DDBJ databases">
        <title>Halotolerant mesophilic bacterium Ornithinibacillus sp. 4-3, sp. nov., isolated from soil.</title>
        <authorList>
            <person name="Sidarenka A.V."/>
            <person name="Guliayeva D.E."/>
            <person name="Leanovich S.I."/>
            <person name="Hileuskaya K.S."/>
            <person name="Akhremchuk A.E."/>
            <person name="Sikolenko M.A."/>
            <person name="Valentovich L.N."/>
        </authorList>
    </citation>
    <scope>NUCLEOTIDE SEQUENCE</scope>
    <source>
        <strain evidence="2">4-3</strain>
    </source>
</reference>
<evidence type="ECO:0000313" key="2">
    <source>
        <dbReference type="EMBL" id="XDK34378.1"/>
    </source>
</evidence>
<dbReference type="RefSeq" id="WP_368655050.1">
    <property type="nucleotide sequence ID" value="NZ_CP162599.1"/>
</dbReference>
<evidence type="ECO:0000256" key="1">
    <source>
        <dbReference type="SAM" id="MobiDB-lite"/>
    </source>
</evidence>
<evidence type="ECO:0008006" key="3">
    <source>
        <dbReference type="Google" id="ProtNLM"/>
    </source>
</evidence>
<sequence>MSLKRLGFVISGITILLILSACQGGNDPSPDEIDVSQPEYELDEEQQTEAGESNNDGAASGEGEEDTDSEGTSNNNIKQKDYSSEQEAIDAIDNYEVVEQTNIELGYGIKALSEGATGHQYISWNEGKWMIRVNAPTDPEYATGNYENGEELARTVVDYLETNYLPAPDQRGVIDINDFGDHPETVIRWQQGNSVYEIDESTDNPINALQIAVDSAS</sequence>
<dbReference type="AlphaFoldDB" id="A0AB39HXB0"/>
<organism evidence="2">
    <name type="scientific">Ornithinibacillus sp. 4-3</name>
    <dbReference type="NCBI Taxonomy" id="3231488"/>
    <lineage>
        <taxon>Bacteria</taxon>
        <taxon>Bacillati</taxon>
        <taxon>Bacillota</taxon>
        <taxon>Bacilli</taxon>
        <taxon>Bacillales</taxon>
        <taxon>Bacillaceae</taxon>
        <taxon>Ornithinibacillus</taxon>
    </lineage>
</organism>
<feature type="region of interest" description="Disordered" evidence="1">
    <location>
        <begin position="27"/>
        <end position="85"/>
    </location>
</feature>